<reference evidence="1 2" key="1">
    <citation type="journal article" date="2020" name="Nat. Commun.">
        <title>Donkey genomes provide new insights into domestication and selection for coat color.</title>
        <authorList>
            <person name="Wang"/>
            <person name="C."/>
            <person name="Li"/>
            <person name="H."/>
            <person name="Guo"/>
            <person name="Y."/>
            <person name="Huang"/>
            <person name="J."/>
            <person name="Sun"/>
            <person name="Y."/>
            <person name="Min"/>
            <person name="J."/>
            <person name="Wang"/>
            <person name="J."/>
            <person name="Fang"/>
            <person name="X."/>
            <person name="Zhao"/>
            <person name="Z."/>
            <person name="Wang"/>
            <person name="S."/>
            <person name="Zhang"/>
            <person name="Y."/>
            <person name="Liu"/>
            <person name="Q."/>
            <person name="Jiang"/>
            <person name="Q."/>
            <person name="Wang"/>
            <person name="X."/>
            <person name="Guo"/>
            <person name="Y."/>
            <person name="Yang"/>
            <person name="C."/>
            <person name="Wang"/>
            <person name="Y."/>
            <person name="Tian"/>
            <person name="F."/>
            <person name="Zhuang"/>
            <person name="G."/>
            <person name="Fan"/>
            <person name="Y."/>
            <person name="Gao"/>
            <person name="Q."/>
            <person name="Li"/>
            <person name="Y."/>
            <person name="Ju"/>
            <person name="Z."/>
            <person name="Li"/>
            <person name="J."/>
            <person name="Li"/>
            <person name="R."/>
            <person name="Hou"/>
            <person name="M."/>
            <person name="Yang"/>
            <person name="G."/>
            <person name="Liu"/>
            <person name="G."/>
            <person name="Liu"/>
            <person name="W."/>
            <person name="Guo"/>
            <person name="J."/>
            <person name="Pan"/>
            <person name="S."/>
            <person name="Fan"/>
            <person name="G."/>
            <person name="Zhang"/>
            <person name="W."/>
            <person name="Zhang"/>
            <person name="R."/>
            <person name="Yu"/>
            <person name="J."/>
            <person name="Zhang"/>
            <person name="X."/>
            <person name="Yin"/>
            <person name="Q."/>
            <person name="Ji"/>
            <person name="C."/>
            <person name="Jin"/>
            <person name="Y."/>
            <person name="Yue"/>
            <person name="G."/>
            <person name="Liu"/>
            <person name="M."/>
            <person name="Xu"/>
            <person name="J."/>
            <person name="Liu"/>
            <person name="S."/>
            <person name="Jordana"/>
            <person name="J."/>
            <person name="Noce"/>
            <person name="A."/>
            <person name="Amills"/>
            <person name="M."/>
            <person name="Wu"/>
            <person name="D.D."/>
            <person name="Li"/>
            <person name="S."/>
            <person name="Zhou"/>
            <person name="X. and Zhong"/>
            <person name="J."/>
        </authorList>
    </citation>
    <scope>NUCLEOTIDE SEQUENCE [LARGE SCALE GENOMIC DNA]</scope>
</reference>
<dbReference type="Ensembl" id="ENSEAST00005083834.1">
    <property type="protein sequence ID" value="ENSEASP00005056162.1"/>
    <property type="gene ID" value="ENSEASG00005022856.2"/>
</dbReference>
<proteinExistence type="predicted"/>
<name>A0A9L0K1F2_EQUAS</name>
<accession>A0A9L0K1F2</accession>
<dbReference type="Proteomes" id="UP000694387">
    <property type="component" value="Chromosome 20"/>
</dbReference>
<evidence type="ECO:0000313" key="2">
    <source>
        <dbReference type="Proteomes" id="UP000694387"/>
    </source>
</evidence>
<organism evidence="1 2">
    <name type="scientific">Equus asinus</name>
    <name type="common">Donkey</name>
    <name type="synonym">Equus africanus asinus</name>
    <dbReference type="NCBI Taxonomy" id="9793"/>
    <lineage>
        <taxon>Eukaryota</taxon>
        <taxon>Metazoa</taxon>
        <taxon>Chordata</taxon>
        <taxon>Craniata</taxon>
        <taxon>Vertebrata</taxon>
        <taxon>Euteleostomi</taxon>
        <taxon>Mammalia</taxon>
        <taxon>Eutheria</taxon>
        <taxon>Laurasiatheria</taxon>
        <taxon>Perissodactyla</taxon>
        <taxon>Equidae</taxon>
        <taxon>Equus</taxon>
    </lineage>
</organism>
<protein>
    <submittedName>
        <fullName evidence="1">Non-SMC condensin II complex subunit D3</fullName>
    </submittedName>
</protein>
<sequence>MVALPALGSCLQPWCPLDLSPEWVDTVWELDFTETEPLDPSIEAEIVETGLNAFTKLYESLSPFATEEHGSTEGSSHRGSMEN</sequence>
<gene>
    <name evidence="1" type="primary">NCAPD3</name>
</gene>
<dbReference type="GeneTree" id="ENSGT00940000153566"/>
<reference evidence="1" key="2">
    <citation type="submission" date="2025-08" db="UniProtKB">
        <authorList>
            <consortium name="Ensembl"/>
        </authorList>
    </citation>
    <scope>IDENTIFICATION</scope>
</reference>
<reference evidence="1" key="3">
    <citation type="submission" date="2025-09" db="UniProtKB">
        <authorList>
            <consortium name="Ensembl"/>
        </authorList>
    </citation>
    <scope>IDENTIFICATION</scope>
</reference>
<evidence type="ECO:0000313" key="1">
    <source>
        <dbReference type="Ensembl" id="ENSEASP00005056162.1"/>
    </source>
</evidence>
<dbReference type="AlphaFoldDB" id="A0A9L0K1F2"/>
<keyword evidence="2" id="KW-1185">Reference proteome</keyword>